<dbReference type="GO" id="GO:0005886">
    <property type="term" value="C:plasma membrane"/>
    <property type="evidence" value="ECO:0007669"/>
    <property type="project" value="UniProtKB-SubCell"/>
</dbReference>
<name>A0A2M8KVH4_9BACT</name>
<evidence type="ECO:0008006" key="11">
    <source>
        <dbReference type="Google" id="ProtNLM"/>
    </source>
</evidence>
<feature type="transmembrane region" description="Helical" evidence="8">
    <location>
        <begin position="60"/>
        <end position="83"/>
    </location>
</feature>
<evidence type="ECO:0000256" key="7">
    <source>
        <dbReference type="ARBA" id="ARBA00023136"/>
    </source>
</evidence>
<feature type="transmembrane region" description="Helical" evidence="8">
    <location>
        <begin position="397"/>
        <end position="418"/>
    </location>
</feature>
<feature type="transmembrane region" description="Helical" evidence="8">
    <location>
        <begin position="232"/>
        <end position="252"/>
    </location>
</feature>
<feature type="transmembrane region" description="Helical" evidence="8">
    <location>
        <begin position="20"/>
        <end position="40"/>
    </location>
</feature>
<accession>A0A2M8KVH4</accession>
<organism evidence="9 10">
    <name type="scientific">Candidatus Roizmanbacteria bacterium CG10_big_fil_rev_8_21_14_0_10_45_7</name>
    <dbReference type="NCBI Taxonomy" id="1974854"/>
    <lineage>
        <taxon>Bacteria</taxon>
        <taxon>Candidatus Roizmaniibacteriota</taxon>
    </lineage>
</organism>
<evidence type="ECO:0000256" key="5">
    <source>
        <dbReference type="ARBA" id="ARBA00022984"/>
    </source>
</evidence>
<evidence type="ECO:0000256" key="6">
    <source>
        <dbReference type="ARBA" id="ARBA00022989"/>
    </source>
</evidence>
<dbReference type="GO" id="GO:0009252">
    <property type="term" value="P:peptidoglycan biosynthetic process"/>
    <property type="evidence" value="ECO:0007669"/>
    <property type="project" value="UniProtKB-KW"/>
</dbReference>
<feature type="transmembrane region" description="Helical" evidence="8">
    <location>
        <begin position="457"/>
        <end position="477"/>
    </location>
</feature>
<keyword evidence="2" id="KW-1003">Cell membrane</keyword>
<feature type="transmembrane region" description="Helical" evidence="8">
    <location>
        <begin position="287"/>
        <end position="309"/>
    </location>
</feature>
<dbReference type="GO" id="GO:0034204">
    <property type="term" value="P:lipid translocation"/>
    <property type="evidence" value="ECO:0007669"/>
    <property type="project" value="TreeGrafter"/>
</dbReference>
<evidence type="ECO:0000313" key="10">
    <source>
        <dbReference type="Proteomes" id="UP000231569"/>
    </source>
</evidence>
<evidence type="ECO:0000256" key="2">
    <source>
        <dbReference type="ARBA" id="ARBA00022475"/>
    </source>
</evidence>
<keyword evidence="6 8" id="KW-1133">Transmembrane helix</keyword>
<dbReference type="GO" id="GO:0008360">
    <property type="term" value="P:regulation of cell shape"/>
    <property type="evidence" value="ECO:0007669"/>
    <property type="project" value="UniProtKB-KW"/>
</dbReference>
<evidence type="ECO:0000256" key="8">
    <source>
        <dbReference type="SAM" id="Phobius"/>
    </source>
</evidence>
<evidence type="ECO:0000256" key="1">
    <source>
        <dbReference type="ARBA" id="ARBA00004651"/>
    </source>
</evidence>
<evidence type="ECO:0000313" key="9">
    <source>
        <dbReference type="EMBL" id="PJE63912.1"/>
    </source>
</evidence>
<feature type="transmembrane region" description="Helical" evidence="8">
    <location>
        <begin position="103"/>
        <end position="126"/>
    </location>
</feature>
<reference evidence="10" key="1">
    <citation type="submission" date="2017-09" db="EMBL/GenBank/DDBJ databases">
        <title>Depth-based differentiation of microbial function through sediment-hosted aquifers and enrichment of novel symbionts in the deep terrestrial subsurface.</title>
        <authorList>
            <person name="Probst A.J."/>
            <person name="Ladd B."/>
            <person name="Jarett J.K."/>
            <person name="Geller-Mcgrath D.E."/>
            <person name="Sieber C.M.K."/>
            <person name="Emerson J.B."/>
            <person name="Anantharaman K."/>
            <person name="Thomas B.C."/>
            <person name="Malmstrom R."/>
            <person name="Stieglmeier M."/>
            <person name="Klingl A."/>
            <person name="Woyke T."/>
            <person name="Ryan C.M."/>
            <person name="Banfield J.F."/>
        </authorList>
    </citation>
    <scope>NUCLEOTIDE SEQUENCE [LARGE SCALE GENOMIC DNA]</scope>
</reference>
<dbReference type="PRINTS" id="PR01806">
    <property type="entry name" value="VIRFACTRMVIN"/>
</dbReference>
<dbReference type="AlphaFoldDB" id="A0A2M8KVH4"/>
<dbReference type="EMBL" id="PFEE01000015">
    <property type="protein sequence ID" value="PJE63912.1"/>
    <property type="molecule type" value="Genomic_DNA"/>
</dbReference>
<gene>
    <name evidence="9" type="ORF">COU89_00715</name>
</gene>
<dbReference type="InterPro" id="IPR051050">
    <property type="entry name" value="Lipid_II_flippase_MurJ/MviN"/>
</dbReference>
<dbReference type="PANTHER" id="PTHR47019">
    <property type="entry name" value="LIPID II FLIPPASE MURJ"/>
    <property type="match status" value="1"/>
</dbReference>
<feature type="transmembrane region" description="Helical" evidence="8">
    <location>
        <begin position="424"/>
        <end position="445"/>
    </location>
</feature>
<keyword evidence="7 8" id="KW-0472">Membrane</keyword>
<dbReference type="PANTHER" id="PTHR47019:SF1">
    <property type="entry name" value="LIPID II FLIPPASE MURJ"/>
    <property type="match status" value="1"/>
</dbReference>
<proteinExistence type="predicted"/>
<feature type="transmembrane region" description="Helical" evidence="8">
    <location>
        <begin position="497"/>
        <end position="518"/>
    </location>
</feature>
<dbReference type="InterPro" id="IPR004268">
    <property type="entry name" value="MurJ"/>
</dbReference>
<sequence length="560" mass="63124">MFAKKLEFVTELYKRSYKTLFASTVIVVSTMVLARIFGLWKYRVLTSYYTGAERDLFFAAFRIPDLVFDVLILGSLSACYIPLISKVQAEDGEDVQRVHSFTLTLIVLFLLTWAVIVGVIFPLRYGLFQLVVPGFSPQNQRLAADLSMYLLLIQVPLLIVGNVYASYMQSRKQFLVPGLAQIAYTVGIVFSIIVGARIWGLRAALIGAGIGAFLYCLSLLPGMKLFTKGTRILPWNHPLITTFVVMFIPRLASMAIVQFDATIDVALASLKGVGAMSAFSLAQSLQIIPVTLIGVALGQAVLPFFVEYAHKKNYHELMRNVTRLLLLVFFVTMPFVVFFTTLRIPVTRLIFGGEKFDWDSTVSTAYTLSAFAISMPFHTAYYIIVRAFFSLDDTKTPLVVGFYATVFNSLLSVLFIVILKLPVWYLAVSFSISIALQVMTLYVMLVWRIDGIKLKDVLPRFVLIALIALVTAVLVWLLRKLLDGLVFDTTRTIQVLWLTATCVFMGLAVYGYAAWAFIPDEFDQLINLFKRLRVVKATIDRYTKLFYVNKTLTTMDEKHE</sequence>
<dbReference type="Pfam" id="PF03023">
    <property type="entry name" value="MurJ"/>
    <property type="match status" value="1"/>
</dbReference>
<evidence type="ECO:0000256" key="4">
    <source>
        <dbReference type="ARBA" id="ARBA00022960"/>
    </source>
</evidence>
<feature type="transmembrane region" description="Helical" evidence="8">
    <location>
        <begin position="146"/>
        <end position="167"/>
    </location>
</feature>
<keyword evidence="5" id="KW-0573">Peptidoglycan synthesis</keyword>
<dbReference type="GO" id="GO:0015648">
    <property type="term" value="F:lipid-linked peptidoglycan transporter activity"/>
    <property type="evidence" value="ECO:0007669"/>
    <property type="project" value="TreeGrafter"/>
</dbReference>
<comment type="caution">
    <text evidence="9">The sequence shown here is derived from an EMBL/GenBank/DDBJ whole genome shotgun (WGS) entry which is preliminary data.</text>
</comment>
<feature type="transmembrane region" description="Helical" evidence="8">
    <location>
        <begin position="321"/>
        <end position="344"/>
    </location>
</feature>
<feature type="transmembrane region" description="Helical" evidence="8">
    <location>
        <begin position="174"/>
        <end position="193"/>
    </location>
</feature>
<dbReference type="Proteomes" id="UP000231569">
    <property type="component" value="Unassembled WGS sequence"/>
</dbReference>
<keyword evidence="4" id="KW-0133">Cell shape</keyword>
<feature type="transmembrane region" description="Helical" evidence="8">
    <location>
        <begin position="364"/>
        <end position="385"/>
    </location>
</feature>
<evidence type="ECO:0000256" key="3">
    <source>
        <dbReference type="ARBA" id="ARBA00022692"/>
    </source>
</evidence>
<comment type="subcellular location">
    <subcellularLocation>
        <location evidence="1">Cell membrane</location>
        <topology evidence="1">Multi-pass membrane protein</topology>
    </subcellularLocation>
</comment>
<feature type="transmembrane region" description="Helical" evidence="8">
    <location>
        <begin position="199"/>
        <end position="220"/>
    </location>
</feature>
<protein>
    <recommendedName>
        <fullName evidence="11">Lipid II flippase MurJ</fullName>
    </recommendedName>
</protein>
<keyword evidence="3 8" id="KW-0812">Transmembrane</keyword>